<feature type="transmembrane region" description="Helical" evidence="8">
    <location>
        <begin position="103"/>
        <end position="121"/>
    </location>
</feature>
<evidence type="ECO:0000256" key="1">
    <source>
        <dbReference type="ARBA" id="ARBA00004651"/>
    </source>
</evidence>
<evidence type="ECO:0000313" key="10">
    <source>
        <dbReference type="Proteomes" id="UP001174908"/>
    </source>
</evidence>
<feature type="transmembrane region" description="Helical" evidence="8">
    <location>
        <begin position="170"/>
        <end position="188"/>
    </location>
</feature>
<organism evidence="9 10">
    <name type="scientific">Variovorax dokdonensis</name>
    <dbReference type="NCBI Taxonomy" id="344883"/>
    <lineage>
        <taxon>Bacteria</taxon>
        <taxon>Pseudomonadati</taxon>
        <taxon>Pseudomonadota</taxon>
        <taxon>Betaproteobacteria</taxon>
        <taxon>Burkholderiales</taxon>
        <taxon>Comamonadaceae</taxon>
        <taxon>Variovorax</taxon>
    </lineage>
</organism>
<dbReference type="EMBL" id="JASZYV010000001">
    <property type="protein sequence ID" value="MDM0043915.1"/>
    <property type="molecule type" value="Genomic_DNA"/>
</dbReference>
<evidence type="ECO:0000313" key="9">
    <source>
        <dbReference type="EMBL" id="MDM0043915.1"/>
    </source>
</evidence>
<keyword evidence="5 8" id="KW-0812">Transmembrane</keyword>
<evidence type="ECO:0000256" key="2">
    <source>
        <dbReference type="ARBA" id="ARBA00009142"/>
    </source>
</evidence>
<evidence type="ECO:0000256" key="7">
    <source>
        <dbReference type="ARBA" id="ARBA00023136"/>
    </source>
</evidence>
<evidence type="ECO:0000256" key="8">
    <source>
        <dbReference type="RuleBase" id="RU363041"/>
    </source>
</evidence>
<feature type="transmembrane region" description="Helical" evidence="8">
    <location>
        <begin position="7"/>
        <end position="40"/>
    </location>
</feature>
<feature type="transmembrane region" description="Helical" evidence="8">
    <location>
        <begin position="200"/>
        <end position="217"/>
    </location>
</feature>
<proteinExistence type="inferred from homology"/>
<protein>
    <recommendedName>
        <fullName evidence="8">Probable membrane transporter protein</fullName>
    </recommendedName>
</protein>
<evidence type="ECO:0000256" key="5">
    <source>
        <dbReference type="ARBA" id="ARBA00022692"/>
    </source>
</evidence>
<evidence type="ECO:0000256" key="3">
    <source>
        <dbReference type="ARBA" id="ARBA00022448"/>
    </source>
</evidence>
<keyword evidence="4 8" id="KW-1003">Cell membrane</keyword>
<dbReference type="PANTHER" id="PTHR30269:SF37">
    <property type="entry name" value="MEMBRANE TRANSPORTER PROTEIN"/>
    <property type="match status" value="1"/>
</dbReference>
<keyword evidence="10" id="KW-1185">Reference proteome</keyword>
<feature type="transmembrane region" description="Helical" evidence="8">
    <location>
        <begin position="78"/>
        <end position="97"/>
    </location>
</feature>
<feature type="transmembrane region" description="Helical" evidence="8">
    <location>
        <begin position="229"/>
        <end position="253"/>
    </location>
</feature>
<feature type="transmembrane region" description="Helical" evidence="8">
    <location>
        <begin position="133"/>
        <end position="150"/>
    </location>
</feature>
<comment type="subcellular location">
    <subcellularLocation>
        <location evidence="1 8">Cell membrane</location>
        <topology evidence="1 8">Multi-pass membrane protein</topology>
    </subcellularLocation>
</comment>
<dbReference type="Proteomes" id="UP001174908">
    <property type="component" value="Unassembled WGS sequence"/>
</dbReference>
<dbReference type="Pfam" id="PF01925">
    <property type="entry name" value="TauE"/>
    <property type="match status" value="1"/>
</dbReference>
<evidence type="ECO:0000256" key="4">
    <source>
        <dbReference type="ARBA" id="ARBA00022475"/>
    </source>
</evidence>
<comment type="caution">
    <text evidence="9">The sequence shown here is derived from an EMBL/GenBank/DDBJ whole genome shotgun (WGS) entry which is preliminary data.</text>
</comment>
<sequence>MTVLDGGVFLVCVALATWAQALTGFAFGLILLGLVGVLHVVPLADAANACNLLSLVQAWAALRGGARKAVDVQALRDTMMGSVFGVAGGVFLLGWLSGNVVELLRLLLGLTILACAAMLLLRAAPRAVRSSSASFRAMGLVSGVMGGLFSTSGPPLVYHFYRQPMAAISIRHTLVSCFAIASLVRLAIVVPTGQFGLDSLYLSVLAAPLVFGVTAWVRRAPPAWSPRVVQGIVCALLVVAGVALAGPAMLHYLRG</sequence>
<comment type="similarity">
    <text evidence="2 8">Belongs to the 4-toluene sulfonate uptake permease (TSUP) (TC 2.A.102) family.</text>
</comment>
<dbReference type="PANTHER" id="PTHR30269">
    <property type="entry name" value="TRANSMEMBRANE PROTEIN YFCA"/>
    <property type="match status" value="1"/>
</dbReference>
<keyword evidence="6 8" id="KW-1133">Transmembrane helix</keyword>
<gene>
    <name evidence="9" type="ORF">QTH91_05435</name>
</gene>
<name>A0ABT7N7Q6_9BURK</name>
<keyword evidence="3" id="KW-0813">Transport</keyword>
<dbReference type="InterPro" id="IPR002781">
    <property type="entry name" value="TM_pro_TauE-like"/>
</dbReference>
<evidence type="ECO:0000256" key="6">
    <source>
        <dbReference type="ARBA" id="ARBA00022989"/>
    </source>
</evidence>
<dbReference type="RefSeq" id="WP_286658987.1">
    <property type="nucleotide sequence ID" value="NZ_JASZYV010000001.1"/>
</dbReference>
<dbReference type="InterPro" id="IPR052017">
    <property type="entry name" value="TSUP"/>
</dbReference>
<accession>A0ABT7N7Q6</accession>
<keyword evidence="7 8" id="KW-0472">Membrane</keyword>
<reference evidence="9" key="1">
    <citation type="submission" date="2023-06" db="EMBL/GenBank/DDBJ databases">
        <authorList>
            <person name="Jiang Y."/>
            <person name="Liu Q."/>
        </authorList>
    </citation>
    <scope>NUCLEOTIDE SEQUENCE</scope>
    <source>
        <strain evidence="9">CGMCC 1.12089</strain>
    </source>
</reference>